<protein>
    <submittedName>
        <fullName evidence="3">Uncharacterized protein</fullName>
    </submittedName>
</protein>
<feature type="chain" id="PRO_5026924977" evidence="2">
    <location>
        <begin position="25"/>
        <end position="62"/>
    </location>
</feature>
<dbReference type="EMBL" id="PQCO01000008">
    <property type="protein sequence ID" value="PUE05796.1"/>
    <property type="molecule type" value="Genomic_DNA"/>
</dbReference>
<name>A0A6N4E9X6_9GAMM</name>
<keyword evidence="2" id="KW-0732">Signal</keyword>
<dbReference type="Proteomes" id="UP000250928">
    <property type="component" value="Unassembled WGS sequence"/>
</dbReference>
<comment type="caution">
    <text evidence="3">The sequence shown here is derived from an EMBL/GenBank/DDBJ whole genome shotgun (WGS) entry which is preliminary data.</text>
</comment>
<organism evidence="3 4">
    <name type="scientific">Candidatus Sedimenticola endophacoides</name>
    <dbReference type="NCBI Taxonomy" id="2548426"/>
    <lineage>
        <taxon>Bacteria</taxon>
        <taxon>Pseudomonadati</taxon>
        <taxon>Pseudomonadota</taxon>
        <taxon>Gammaproteobacteria</taxon>
        <taxon>Chromatiales</taxon>
        <taxon>Sedimenticolaceae</taxon>
        <taxon>Sedimenticola</taxon>
    </lineage>
</organism>
<evidence type="ECO:0000256" key="2">
    <source>
        <dbReference type="SAM" id="SignalP"/>
    </source>
</evidence>
<evidence type="ECO:0000256" key="1">
    <source>
        <dbReference type="SAM" id="MobiDB-lite"/>
    </source>
</evidence>
<feature type="region of interest" description="Disordered" evidence="1">
    <location>
        <begin position="33"/>
        <end position="62"/>
    </location>
</feature>
<sequence>MHRRPNTLTALLLALLSASIGANPALDGETARLQTQHQELQQQRHDLPLTAMESEAKAVSPR</sequence>
<feature type="signal peptide" evidence="2">
    <location>
        <begin position="1"/>
        <end position="24"/>
    </location>
</feature>
<reference evidence="3 4" key="1">
    <citation type="submission" date="2018-01" db="EMBL/GenBank/DDBJ databases">
        <title>Novel co-symbiosis in the lucinid bivalve Phacoides pectinatus.</title>
        <authorList>
            <person name="Lim S.J."/>
            <person name="Davis B.G."/>
            <person name="Gill D.E."/>
            <person name="Engel A.S."/>
            <person name="Anderson L.C."/>
            <person name="Campbell B.J."/>
        </authorList>
    </citation>
    <scope>NUCLEOTIDE SEQUENCE [LARGE SCALE GENOMIC DNA]</scope>
    <source>
        <strain evidence="3">N3_P5</strain>
    </source>
</reference>
<dbReference type="AlphaFoldDB" id="A0A6N4E9X6"/>
<accession>A0A6N4E9X6</accession>
<gene>
    <name evidence="3" type="ORF">C3L24_00075</name>
</gene>
<evidence type="ECO:0000313" key="3">
    <source>
        <dbReference type="EMBL" id="PUE05796.1"/>
    </source>
</evidence>
<proteinExistence type="predicted"/>
<evidence type="ECO:0000313" key="4">
    <source>
        <dbReference type="Proteomes" id="UP000250928"/>
    </source>
</evidence>